<name>A0A380JU64_9STRE</name>
<dbReference type="AlphaFoldDB" id="A0A380JU64"/>
<dbReference type="InterPro" id="IPR010390">
    <property type="entry name" value="ABC-2_transporter-like"/>
</dbReference>
<evidence type="ECO:0000313" key="2">
    <source>
        <dbReference type="EMBL" id="SUN47389.1"/>
    </source>
</evidence>
<keyword evidence="1" id="KW-0472">Membrane</keyword>
<evidence type="ECO:0000313" key="3">
    <source>
        <dbReference type="Proteomes" id="UP000254461"/>
    </source>
</evidence>
<dbReference type="Pfam" id="PF06182">
    <property type="entry name" value="ABC2_membrane_6"/>
    <property type="match status" value="1"/>
</dbReference>
<sequence>MTSFWRRYKPFLVAGIQELITYRVNFFLYRAGDVLGAFVAFYLWRAVFDASHQSLIRGFRLSDMTLYIIMSFVTGLLTKSDSSFMIGEEVKDGSIIMRLLRPVHFATSFLFMELGFRLMVFLSVGLPFLLLLFGMRLAAGVPVWQVTGSLLAFLMSLLLAFLINFYFNICFGFSAFIFKNLWGSNLLKNSLVAFMSGSLIPLAFFPKLIADLLHLLPFSSLVYTPVMIVIGKYSIAQICQALALQAFWLLVMVLASQLIWKKVQSHLTIQGG</sequence>
<dbReference type="RefSeq" id="WP_021320997.1">
    <property type="nucleotide sequence ID" value="NZ_UHFF01000002.1"/>
</dbReference>
<dbReference type="EMBL" id="UHFF01000002">
    <property type="protein sequence ID" value="SUN47389.1"/>
    <property type="molecule type" value="Genomic_DNA"/>
</dbReference>
<feature type="transmembrane region" description="Helical" evidence="1">
    <location>
        <begin position="64"/>
        <end position="87"/>
    </location>
</feature>
<gene>
    <name evidence="2" type="ORF">NCTC12092_01413</name>
</gene>
<accession>A0A380JU64</accession>
<feature type="transmembrane region" description="Helical" evidence="1">
    <location>
        <begin position="215"/>
        <end position="235"/>
    </location>
</feature>
<feature type="transmembrane region" description="Helical" evidence="1">
    <location>
        <begin position="190"/>
        <end position="209"/>
    </location>
</feature>
<organism evidence="2 3">
    <name type="scientific">Streptococcus equi subsp. equi</name>
    <dbReference type="NCBI Taxonomy" id="148942"/>
    <lineage>
        <taxon>Bacteria</taxon>
        <taxon>Bacillati</taxon>
        <taxon>Bacillota</taxon>
        <taxon>Bacilli</taxon>
        <taxon>Lactobacillales</taxon>
        <taxon>Streptococcaceae</taxon>
        <taxon>Streptococcus</taxon>
    </lineage>
</organism>
<dbReference type="Proteomes" id="UP000254461">
    <property type="component" value="Unassembled WGS sequence"/>
</dbReference>
<feature type="transmembrane region" description="Helical" evidence="1">
    <location>
        <begin position="108"/>
        <end position="133"/>
    </location>
</feature>
<dbReference type="PANTHER" id="PTHR36832">
    <property type="entry name" value="SLR1174 PROTEIN-RELATED"/>
    <property type="match status" value="1"/>
</dbReference>
<evidence type="ECO:0000256" key="1">
    <source>
        <dbReference type="SAM" id="Phobius"/>
    </source>
</evidence>
<dbReference type="PANTHER" id="PTHR36832:SF1">
    <property type="entry name" value="SLR1174 PROTEIN"/>
    <property type="match status" value="1"/>
</dbReference>
<protein>
    <submittedName>
        <fullName evidence="2">ABC-type multidrug transport system permease component</fullName>
    </submittedName>
</protein>
<proteinExistence type="predicted"/>
<feature type="transmembrane region" description="Helical" evidence="1">
    <location>
        <begin position="27"/>
        <end position="44"/>
    </location>
</feature>
<reference evidence="2 3" key="1">
    <citation type="submission" date="2018-06" db="EMBL/GenBank/DDBJ databases">
        <authorList>
            <consortium name="Pathogen Informatics"/>
            <person name="Doyle S."/>
        </authorList>
    </citation>
    <scope>NUCLEOTIDE SEQUENCE [LARGE SCALE GENOMIC DNA]</scope>
    <source>
        <strain evidence="2 3">NCTC12092</strain>
    </source>
</reference>
<keyword evidence="1" id="KW-1133">Transmembrane helix</keyword>
<feature type="transmembrane region" description="Helical" evidence="1">
    <location>
        <begin position="153"/>
        <end position="178"/>
    </location>
</feature>
<keyword evidence="1" id="KW-0812">Transmembrane</keyword>
<feature type="transmembrane region" description="Helical" evidence="1">
    <location>
        <begin position="242"/>
        <end position="260"/>
    </location>
</feature>